<evidence type="ECO:0000259" key="3">
    <source>
        <dbReference type="PROSITE" id="PS50801"/>
    </source>
</evidence>
<gene>
    <name evidence="4" type="ORF">L21SP4_00622</name>
</gene>
<dbReference type="Gene3D" id="3.30.750.24">
    <property type="entry name" value="STAS domain"/>
    <property type="match status" value="1"/>
</dbReference>
<dbReference type="RefSeq" id="WP_052881278.1">
    <property type="nucleotide sequence ID" value="NZ_CP010904.1"/>
</dbReference>
<dbReference type="NCBIfam" id="TIGR00377">
    <property type="entry name" value="ant_ant_sig"/>
    <property type="match status" value="1"/>
</dbReference>
<dbReference type="Proteomes" id="UP000035268">
    <property type="component" value="Chromosome"/>
</dbReference>
<evidence type="ECO:0000256" key="1">
    <source>
        <dbReference type="ARBA" id="ARBA00009013"/>
    </source>
</evidence>
<dbReference type="CDD" id="cd07043">
    <property type="entry name" value="STAS_anti-anti-sigma_factors"/>
    <property type="match status" value="1"/>
</dbReference>
<dbReference type="OrthoDB" id="9796076at2"/>
<dbReference type="PANTHER" id="PTHR33495">
    <property type="entry name" value="ANTI-SIGMA FACTOR ANTAGONIST TM_1081-RELATED-RELATED"/>
    <property type="match status" value="1"/>
</dbReference>
<dbReference type="PROSITE" id="PS50801">
    <property type="entry name" value="STAS"/>
    <property type="match status" value="1"/>
</dbReference>
<dbReference type="GO" id="GO:0043856">
    <property type="term" value="F:anti-sigma factor antagonist activity"/>
    <property type="evidence" value="ECO:0007669"/>
    <property type="project" value="InterPro"/>
</dbReference>
<organism evidence="4 5">
    <name type="scientific">Kiritimatiella glycovorans</name>
    <dbReference type="NCBI Taxonomy" id="1307763"/>
    <lineage>
        <taxon>Bacteria</taxon>
        <taxon>Pseudomonadati</taxon>
        <taxon>Kiritimatiellota</taxon>
        <taxon>Kiritimatiellia</taxon>
        <taxon>Kiritimatiellales</taxon>
        <taxon>Kiritimatiellaceae</taxon>
        <taxon>Kiritimatiella</taxon>
    </lineage>
</organism>
<dbReference type="AlphaFoldDB" id="A0A0G3EBQ8"/>
<dbReference type="InterPro" id="IPR002645">
    <property type="entry name" value="STAS_dom"/>
</dbReference>
<dbReference type="SUPFAM" id="SSF52091">
    <property type="entry name" value="SpoIIaa-like"/>
    <property type="match status" value="1"/>
</dbReference>
<dbReference type="EMBL" id="CP010904">
    <property type="protein sequence ID" value="AKJ63891.1"/>
    <property type="molecule type" value="Genomic_DNA"/>
</dbReference>
<evidence type="ECO:0000313" key="4">
    <source>
        <dbReference type="EMBL" id="AKJ63891.1"/>
    </source>
</evidence>
<accession>A0A0G3EBQ8</accession>
<reference evidence="5" key="1">
    <citation type="submission" date="2015-02" db="EMBL/GenBank/DDBJ databases">
        <title>Description and complete genome sequence of the first cultured representative of the subdivision 5 of the Verrucomicrobia phylum.</title>
        <authorList>
            <person name="Spring S."/>
            <person name="Bunk B."/>
            <person name="Sproer C."/>
            <person name="Klenk H.-P."/>
        </authorList>
    </citation>
    <scope>NUCLEOTIDE SEQUENCE [LARGE SCALE GENOMIC DNA]</scope>
    <source>
        <strain evidence="5">L21-Fru-AB</strain>
    </source>
</reference>
<keyword evidence="5" id="KW-1185">Reference proteome</keyword>
<dbReference type="InterPro" id="IPR036513">
    <property type="entry name" value="STAS_dom_sf"/>
</dbReference>
<dbReference type="Pfam" id="PF01740">
    <property type="entry name" value="STAS"/>
    <property type="match status" value="1"/>
</dbReference>
<feature type="domain" description="STAS" evidence="3">
    <location>
        <begin position="18"/>
        <end position="109"/>
    </location>
</feature>
<dbReference type="PANTHER" id="PTHR33495:SF2">
    <property type="entry name" value="ANTI-SIGMA FACTOR ANTAGONIST TM_1081-RELATED"/>
    <property type="match status" value="1"/>
</dbReference>
<proteinExistence type="inferred from homology"/>
<evidence type="ECO:0000313" key="5">
    <source>
        <dbReference type="Proteomes" id="UP000035268"/>
    </source>
</evidence>
<sequence length="109" mass="12142">MDVEAQRTQFIEVPFEHLDAANTEEVKDFVRGEMEEVKGTRVVLDMHRVRFVDSAGLGVLLALLRCTAQQGGDLAVCNLVKQVRSLVSLVKLERIIRVYGSREEALGTA</sequence>
<protein>
    <recommendedName>
        <fullName evidence="2">Anti-sigma factor antagonist</fullName>
    </recommendedName>
</protein>
<dbReference type="KEGG" id="vbl:L21SP4_00622"/>
<comment type="similarity">
    <text evidence="1 2">Belongs to the anti-sigma-factor antagonist family.</text>
</comment>
<reference evidence="4 5" key="2">
    <citation type="journal article" date="2016" name="ISME J.">
        <title>Characterization of the first cultured representative of Verrucomicrobia subdivision 5 indicates the proposal of a novel phylum.</title>
        <authorList>
            <person name="Spring S."/>
            <person name="Bunk B."/>
            <person name="Sproer C."/>
            <person name="Schumann P."/>
            <person name="Rohde M."/>
            <person name="Tindall B.J."/>
            <person name="Klenk H.P."/>
        </authorList>
    </citation>
    <scope>NUCLEOTIDE SEQUENCE [LARGE SCALE GENOMIC DNA]</scope>
    <source>
        <strain evidence="4 5">L21-Fru-AB</strain>
    </source>
</reference>
<name>A0A0G3EBQ8_9BACT</name>
<dbReference type="InterPro" id="IPR003658">
    <property type="entry name" value="Anti-sigma_ant"/>
</dbReference>
<dbReference type="STRING" id="1307763.L21SP4_00622"/>
<evidence type="ECO:0000256" key="2">
    <source>
        <dbReference type="RuleBase" id="RU003749"/>
    </source>
</evidence>